<proteinExistence type="predicted"/>
<dbReference type="EMBL" id="QTSX02005026">
    <property type="protein sequence ID" value="KAJ9062082.1"/>
    <property type="molecule type" value="Genomic_DNA"/>
</dbReference>
<gene>
    <name evidence="1" type="ORF">DSO57_1014504</name>
</gene>
<keyword evidence="2" id="KW-1185">Reference proteome</keyword>
<reference evidence="1" key="1">
    <citation type="submission" date="2022-04" db="EMBL/GenBank/DDBJ databases">
        <title>Genome of the entomopathogenic fungus Entomophthora muscae.</title>
        <authorList>
            <person name="Elya C."/>
            <person name="Lovett B.R."/>
            <person name="Lee E."/>
            <person name="Macias A.M."/>
            <person name="Hajek A.E."/>
            <person name="De Bivort B.L."/>
            <person name="Kasson M.T."/>
            <person name="De Fine Licht H.H."/>
            <person name="Stajich J.E."/>
        </authorList>
    </citation>
    <scope>NUCLEOTIDE SEQUENCE</scope>
    <source>
        <strain evidence="1">Berkeley</strain>
    </source>
</reference>
<dbReference type="Proteomes" id="UP001165960">
    <property type="component" value="Unassembled WGS sequence"/>
</dbReference>
<evidence type="ECO:0000313" key="2">
    <source>
        <dbReference type="Proteomes" id="UP001165960"/>
    </source>
</evidence>
<protein>
    <submittedName>
        <fullName evidence="1">Uncharacterized protein</fullName>
    </submittedName>
</protein>
<sequence length="105" mass="11206">MLASAARYLAYNPWLGYQIPSLSTPRACSGKADPYTVDGWVMGVQAADPSRPLGLAYLSPISTRLGLLQPCLPCLASGSWVQGTMQAFLRIKRGGADPLCCWAMG</sequence>
<comment type="caution">
    <text evidence="1">The sequence shown here is derived from an EMBL/GenBank/DDBJ whole genome shotgun (WGS) entry which is preliminary data.</text>
</comment>
<accession>A0ACC2SIH1</accession>
<evidence type="ECO:0000313" key="1">
    <source>
        <dbReference type="EMBL" id="KAJ9062082.1"/>
    </source>
</evidence>
<organism evidence="1 2">
    <name type="scientific">Entomophthora muscae</name>
    <dbReference type="NCBI Taxonomy" id="34485"/>
    <lineage>
        <taxon>Eukaryota</taxon>
        <taxon>Fungi</taxon>
        <taxon>Fungi incertae sedis</taxon>
        <taxon>Zoopagomycota</taxon>
        <taxon>Entomophthoromycotina</taxon>
        <taxon>Entomophthoromycetes</taxon>
        <taxon>Entomophthorales</taxon>
        <taxon>Entomophthoraceae</taxon>
        <taxon>Entomophthora</taxon>
    </lineage>
</organism>
<name>A0ACC2SIH1_9FUNG</name>